<evidence type="ECO:0000256" key="1">
    <source>
        <dbReference type="ARBA" id="ARBA00003761"/>
    </source>
</evidence>
<keyword evidence="11" id="KW-0460">Magnesium</keyword>
<evidence type="ECO:0000313" key="21">
    <source>
        <dbReference type="Proteomes" id="UP000722750"/>
    </source>
</evidence>
<evidence type="ECO:0000256" key="12">
    <source>
        <dbReference type="ARBA" id="ARBA00023098"/>
    </source>
</evidence>
<keyword evidence="13 17" id="KW-0275">Fatty acid biosynthesis</keyword>
<accession>A0A941W3R0</accession>
<dbReference type="InterPro" id="IPR005482">
    <property type="entry name" value="Biotin_COase_C"/>
</dbReference>
<dbReference type="PANTHER" id="PTHR48095:SF2">
    <property type="entry name" value="BIOTIN CARBOXYLASE, CHLOROPLASTIC"/>
    <property type="match status" value="1"/>
</dbReference>
<dbReference type="FunFam" id="3.40.50.20:FF:000010">
    <property type="entry name" value="Propionyl-CoA carboxylase subunit alpha"/>
    <property type="match status" value="1"/>
</dbReference>
<dbReference type="SMART" id="SM00878">
    <property type="entry name" value="Biotin_carb_C"/>
    <property type="match status" value="1"/>
</dbReference>
<evidence type="ECO:0000256" key="5">
    <source>
        <dbReference type="ARBA" id="ARBA00022516"/>
    </source>
</evidence>
<evidence type="ECO:0000259" key="19">
    <source>
        <dbReference type="PROSITE" id="PS50979"/>
    </source>
</evidence>
<evidence type="ECO:0000313" key="20">
    <source>
        <dbReference type="EMBL" id="MBS1258728.1"/>
    </source>
</evidence>
<dbReference type="GO" id="GO:0004075">
    <property type="term" value="F:biotin carboxylase activity"/>
    <property type="evidence" value="ECO:0007669"/>
    <property type="project" value="UniProtKB-EC"/>
</dbReference>
<dbReference type="NCBIfam" id="TIGR00514">
    <property type="entry name" value="accC"/>
    <property type="match status" value="1"/>
</dbReference>
<dbReference type="Gene3D" id="3.40.50.20">
    <property type="match status" value="1"/>
</dbReference>
<keyword evidence="12 17" id="KW-0443">Lipid metabolism</keyword>
<keyword evidence="9 17" id="KW-0276">Fatty acid metabolism</keyword>
<evidence type="ECO:0000256" key="17">
    <source>
        <dbReference type="RuleBase" id="RU365063"/>
    </source>
</evidence>
<dbReference type="PROSITE" id="PS50979">
    <property type="entry name" value="BC"/>
    <property type="match status" value="1"/>
</dbReference>
<evidence type="ECO:0000256" key="6">
    <source>
        <dbReference type="ARBA" id="ARBA00022598"/>
    </source>
</evidence>
<comment type="pathway">
    <text evidence="2 17">Lipid metabolism; malonyl-CoA biosynthesis; malonyl-CoA from acetyl-CoA: step 1/1.</text>
</comment>
<evidence type="ECO:0000259" key="18">
    <source>
        <dbReference type="PROSITE" id="PS50975"/>
    </source>
</evidence>
<dbReference type="PANTHER" id="PTHR48095">
    <property type="entry name" value="PYRUVATE CARBOXYLASE SUBUNIT A"/>
    <property type="match status" value="1"/>
</dbReference>
<dbReference type="AlphaFoldDB" id="A0A941W3R0"/>
<evidence type="ECO:0000256" key="9">
    <source>
        <dbReference type="ARBA" id="ARBA00022832"/>
    </source>
</evidence>
<evidence type="ECO:0000256" key="7">
    <source>
        <dbReference type="ARBA" id="ARBA00022723"/>
    </source>
</evidence>
<dbReference type="InterPro" id="IPR011054">
    <property type="entry name" value="Rudment_hybrid_motif"/>
</dbReference>
<protein>
    <recommendedName>
        <fullName evidence="4 17">Biotin carboxylase</fullName>
        <ecNumber evidence="4 17">6.3.4.14</ecNumber>
    </recommendedName>
    <alternativeName>
        <fullName evidence="17">Acetyl-coenzyme A carboxylase biotin carboxylase subunit A</fullName>
    </alternativeName>
</protein>
<proteinExistence type="predicted"/>
<keyword evidence="14 17" id="KW-0092">Biotin</keyword>
<dbReference type="Pfam" id="PF00289">
    <property type="entry name" value="Biotin_carb_N"/>
    <property type="match status" value="1"/>
</dbReference>
<dbReference type="InterPro" id="IPR016185">
    <property type="entry name" value="PreATP-grasp_dom_sf"/>
</dbReference>
<evidence type="ECO:0000256" key="3">
    <source>
        <dbReference type="ARBA" id="ARBA00011750"/>
    </source>
</evidence>
<dbReference type="Proteomes" id="UP000722750">
    <property type="component" value="Unassembled WGS sequence"/>
</dbReference>
<dbReference type="InterPro" id="IPR013815">
    <property type="entry name" value="ATP_grasp_subdomain_1"/>
</dbReference>
<feature type="domain" description="ATP-grasp" evidence="18">
    <location>
        <begin position="120"/>
        <end position="317"/>
    </location>
</feature>
<dbReference type="Pfam" id="PF02785">
    <property type="entry name" value="Biotin_carb_C"/>
    <property type="match status" value="1"/>
</dbReference>
<dbReference type="InterPro" id="IPR011764">
    <property type="entry name" value="Biotin_carboxylation_dom"/>
</dbReference>
<dbReference type="InterPro" id="IPR005481">
    <property type="entry name" value="BC-like_N"/>
</dbReference>
<dbReference type="FunFam" id="3.30.1490.20:FF:000018">
    <property type="entry name" value="Biotin carboxylase"/>
    <property type="match status" value="1"/>
</dbReference>
<dbReference type="GO" id="GO:0005524">
    <property type="term" value="F:ATP binding"/>
    <property type="evidence" value="ECO:0007669"/>
    <property type="project" value="UniProtKB-UniRule"/>
</dbReference>
<dbReference type="NCBIfam" id="NF006367">
    <property type="entry name" value="PRK08591.1"/>
    <property type="match status" value="1"/>
</dbReference>
<evidence type="ECO:0000256" key="2">
    <source>
        <dbReference type="ARBA" id="ARBA00004956"/>
    </source>
</evidence>
<keyword evidence="7" id="KW-0479">Metal-binding</keyword>
<comment type="catalytic activity">
    <reaction evidence="15 17">
        <text>N(6)-biotinyl-L-lysyl-[protein] + hydrogencarbonate + ATP = N(6)-carboxybiotinyl-L-lysyl-[protein] + ADP + phosphate + H(+)</text>
        <dbReference type="Rhea" id="RHEA:13501"/>
        <dbReference type="Rhea" id="RHEA-COMP:10505"/>
        <dbReference type="Rhea" id="RHEA-COMP:10506"/>
        <dbReference type="ChEBI" id="CHEBI:15378"/>
        <dbReference type="ChEBI" id="CHEBI:17544"/>
        <dbReference type="ChEBI" id="CHEBI:30616"/>
        <dbReference type="ChEBI" id="CHEBI:43474"/>
        <dbReference type="ChEBI" id="CHEBI:83144"/>
        <dbReference type="ChEBI" id="CHEBI:83145"/>
        <dbReference type="ChEBI" id="CHEBI:456216"/>
        <dbReference type="EC" id="6.3.4.14"/>
    </reaction>
</comment>
<evidence type="ECO:0000256" key="14">
    <source>
        <dbReference type="ARBA" id="ARBA00023267"/>
    </source>
</evidence>
<comment type="caution">
    <text evidence="20">The sequence shown here is derived from an EMBL/GenBank/DDBJ whole genome shotgun (WGS) entry which is preliminary data.</text>
</comment>
<dbReference type="InterPro" id="IPR051602">
    <property type="entry name" value="ACC_Biotin_Carboxylase"/>
</dbReference>
<gene>
    <name evidence="20" type="ORF">MAG551_01790</name>
</gene>
<dbReference type="InterPro" id="IPR004549">
    <property type="entry name" value="Acetyl_CoA_COase_biotin_COase"/>
</dbReference>
<evidence type="ECO:0000256" key="10">
    <source>
        <dbReference type="ARBA" id="ARBA00022840"/>
    </source>
</evidence>
<dbReference type="EMBL" id="JAANXD010000074">
    <property type="protein sequence ID" value="MBS1258728.1"/>
    <property type="molecule type" value="Genomic_DNA"/>
</dbReference>
<keyword evidence="10 16" id="KW-0067">ATP-binding</keyword>
<evidence type="ECO:0000256" key="4">
    <source>
        <dbReference type="ARBA" id="ARBA00013263"/>
    </source>
</evidence>
<dbReference type="Gene3D" id="3.30.470.20">
    <property type="entry name" value="ATP-grasp fold, B domain"/>
    <property type="match status" value="1"/>
</dbReference>
<keyword evidence="8 16" id="KW-0547">Nucleotide-binding</keyword>
<feature type="domain" description="Biotin carboxylation" evidence="19">
    <location>
        <begin position="1"/>
        <end position="446"/>
    </location>
</feature>
<keyword evidence="6 17" id="KW-0436">Ligase</keyword>
<dbReference type="SUPFAM" id="SSF51246">
    <property type="entry name" value="Rudiment single hybrid motif"/>
    <property type="match status" value="1"/>
</dbReference>
<evidence type="ECO:0000256" key="16">
    <source>
        <dbReference type="PROSITE-ProRule" id="PRU00409"/>
    </source>
</evidence>
<dbReference type="Gene3D" id="3.30.1490.20">
    <property type="entry name" value="ATP-grasp fold, A domain"/>
    <property type="match status" value="1"/>
</dbReference>
<evidence type="ECO:0000256" key="13">
    <source>
        <dbReference type="ARBA" id="ARBA00023160"/>
    </source>
</evidence>
<sequence length="448" mass="49677">MFSRILVANRGEIALRIIRTCKELGIETVAVYSKADKDALYLQHADAHVCIGPGESEGSYLNIPGIISAAEITDIEAIHPGYGFLAENSHFAEVCESSNIVFIGPASEVMTKMGDKTQARNLAIENKIPVIPGSDSVIENQQQALEVAHEIGYPVLIKASFGGGGRGMRVAHNDISLVNSLAIAKREAEVAFKDSSVYMEKYIEHSRHIEVQIVADKYGNVIHLGERDCTVQRRHQKLVEQAPAPNIKDQLREDICKAAIKLAKAVNYTNVGTVEFIVDGEGKYYFIEMNTRLQVEHPVTEMVTGIDLVAEQLRIAYGERLNLRQKKIKSEGVSIECRINAEDPDNDFRPYAGKITMYSAPGGKGVRVDSHVCAGYEVPPYYDSLLGKLIVHKKNREEAIACMKRALTEYRIEGVKTTIPLHLNIISDQRFITGDIDTHFVENLIGEK</sequence>
<organism evidence="20 21">
    <name type="scientific">Candidatus Scalindua arabica</name>
    <dbReference type="NCBI Taxonomy" id="1127984"/>
    <lineage>
        <taxon>Bacteria</taxon>
        <taxon>Pseudomonadati</taxon>
        <taxon>Planctomycetota</taxon>
        <taxon>Candidatus Brocadiia</taxon>
        <taxon>Candidatus Brocadiales</taxon>
        <taxon>Candidatus Scalinduaceae</taxon>
        <taxon>Candidatus Scalindua</taxon>
    </lineage>
</organism>
<dbReference type="InterPro" id="IPR011761">
    <property type="entry name" value="ATP-grasp"/>
</dbReference>
<dbReference type="PROSITE" id="PS00866">
    <property type="entry name" value="CPSASE_1"/>
    <property type="match status" value="1"/>
</dbReference>
<comment type="subunit">
    <text evidence="3 17">Acetyl-CoA carboxylase is a heterohexamer of biotin carboxyl carrier protein, biotin carboxylase and the two subunits of carboxyl transferase in a 2:2 complex.</text>
</comment>
<reference evidence="20" key="1">
    <citation type="journal article" date="2021" name="ISME J.">
        <title>Fine-scale metabolic discontinuity in a stratified prokaryote microbiome of a Red Sea deep halocline.</title>
        <authorList>
            <person name="Michoud G."/>
            <person name="Ngugi D.K."/>
            <person name="Barozzi A."/>
            <person name="Merlino G."/>
            <person name="Calleja M.L."/>
            <person name="Delgado-Huertas A."/>
            <person name="Moran X.A.G."/>
            <person name="Daffonchio D."/>
        </authorList>
    </citation>
    <scope>NUCLEOTIDE SEQUENCE</scope>
    <source>
        <strain evidence="20">SuakinDeep_MAG55_1</strain>
    </source>
</reference>
<comment type="function">
    <text evidence="1 17">This protein is a component of the acetyl coenzyme A carboxylase complex; first, biotin carboxylase catalyzes the carboxylation of the carrier protein and then the transcarboxylase transfers the carboxyl group to form malonyl-CoA.</text>
</comment>
<evidence type="ECO:0000256" key="8">
    <source>
        <dbReference type="ARBA" id="ARBA00022741"/>
    </source>
</evidence>
<evidence type="ECO:0000256" key="11">
    <source>
        <dbReference type="ARBA" id="ARBA00022842"/>
    </source>
</evidence>
<dbReference type="PROSITE" id="PS00867">
    <property type="entry name" value="CPSASE_2"/>
    <property type="match status" value="1"/>
</dbReference>
<dbReference type="InterPro" id="IPR005479">
    <property type="entry name" value="CPAse_ATP-bd"/>
</dbReference>
<dbReference type="GO" id="GO:0046872">
    <property type="term" value="F:metal ion binding"/>
    <property type="evidence" value="ECO:0007669"/>
    <property type="project" value="UniProtKB-KW"/>
</dbReference>
<dbReference type="EC" id="6.3.4.14" evidence="4 17"/>
<dbReference type="PROSITE" id="PS50975">
    <property type="entry name" value="ATP_GRASP"/>
    <property type="match status" value="1"/>
</dbReference>
<dbReference type="GO" id="GO:0006633">
    <property type="term" value="P:fatty acid biosynthetic process"/>
    <property type="evidence" value="ECO:0007669"/>
    <property type="project" value="UniProtKB-KW"/>
</dbReference>
<keyword evidence="5 17" id="KW-0444">Lipid biosynthesis</keyword>
<dbReference type="SUPFAM" id="SSF52440">
    <property type="entry name" value="PreATP-grasp domain"/>
    <property type="match status" value="1"/>
</dbReference>
<evidence type="ECO:0000256" key="15">
    <source>
        <dbReference type="ARBA" id="ARBA00048600"/>
    </source>
</evidence>
<dbReference type="SUPFAM" id="SSF56059">
    <property type="entry name" value="Glutathione synthetase ATP-binding domain-like"/>
    <property type="match status" value="1"/>
</dbReference>
<dbReference type="Pfam" id="PF02786">
    <property type="entry name" value="CPSase_L_D2"/>
    <property type="match status" value="1"/>
</dbReference>
<name>A0A941W3R0_9BACT</name>